<feature type="transmembrane region" description="Helical" evidence="7">
    <location>
        <begin position="167"/>
        <end position="190"/>
    </location>
</feature>
<proteinExistence type="inferred from homology"/>
<dbReference type="InterPro" id="IPR051393">
    <property type="entry name" value="ABC_transporter_permease"/>
</dbReference>
<evidence type="ECO:0000256" key="6">
    <source>
        <dbReference type="ARBA" id="ARBA00023136"/>
    </source>
</evidence>
<dbReference type="Gene3D" id="1.10.3720.10">
    <property type="entry name" value="MetI-like"/>
    <property type="match status" value="1"/>
</dbReference>
<dbReference type="InterPro" id="IPR035906">
    <property type="entry name" value="MetI-like_sf"/>
</dbReference>
<gene>
    <name evidence="9" type="ORF">SAMN04488554_1867</name>
</gene>
<evidence type="ECO:0000256" key="3">
    <source>
        <dbReference type="ARBA" id="ARBA00022475"/>
    </source>
</evidence>
<accession>A0A1H5H651</accession>
<keyword evidence="4 7" id="KW-0812">Transmembrane</keyword>
<comment type="subcellular location">
    <subcellularLocation>
        <location evidence="1 7">Cell membrane</location>
        <topology evidence="1 7">Multi-pass membrane protein</topology>
    </subcellularLocation>
</comment>
<feature type="transmembrane region" description="Helical" evidence="7">
    <location>
        <begin position="211"/>
        <end position="230"/>
    </location>
</feature>
<feature type="transmembrane region" description="Helical" evidence="7">
    <location>
        <begin position="25"/>
        <end position="51"/>
    </location>
</feature>
<dbReference type="SUPFAM" id="SSF161098">
    <property type="entry name" value="MetI-like"/>
    <property type="match status" value="1"/>
</dbReference>
<feature type="transmembrane region" description="Helical" evidence="7">
    <location>
        <begin position="276"/>
        <end position="302"/>
    </location>
</feature>
<dbReference type="PANTHER" id="PTHR30193:SF1">
    <property type="entry name" value="ABC TRANSPORTER PERMEASE PROTEIN YESP-RELATED"/>
    <property type="match status" value="1"/>
</dbReference>
<reference evidence="10" key="1">
    <citation type="submission" date="2016-10" db="EMBL/GenBank/DDBJ databases">
        <authorList>
            <person name="Varghese N."/>
            <person name="Submissions S."/>
        </authorList>
    </citation>
    <scope>NUCLEOTIDE SEQUENCE [LARGE SCALE GENOMIC DNA]</scope>
    <source>
        <strain evidence="10">DSM 21368</strain>
    </source>
</reference>
<evidence type="ECO:0000256" key="5">
    <source>
        <dbReference type="ARBA" id="ARBA00022989"/>
    </source>
</evidence>
<dbReference type="PROSITE" id="PS50928">
    <property type="entry name" value="ABC_TM1"/>
    <property type="match status" value="1"/>
</dbReference>
<keyword evidence="6 7" id="KW-0472">Membrane</keyword>
<evidence type="ECO:0000313" key="10">
    <source>
        <dbReference type="Proteomes" id="UP000199220"/>
    </source>
</evidence>
<evidence type="ECO:0000256" key="2">
    <source>
        <dbReference type="ARBA" id="ARBA00022448"/>
    </source>
</evidence>
<evidence type="ECO:0000256" key="7">
    <source>
        <dbReference type="RuleBase" id="RU363032"/>
    </source>
</evidence>
<dbReference type="CDD" id="cd06261">
    <property type="entry name" value="TM_PBP2"/>
    <property type="match status" value="1"/>
</dbReference>
<dbReference type="Pfam" id="PF00528">
    <property type="entry name" value="BPD_transp_1"/>
    <property type="match status" value="1"/>
</dbReference>
<keyword evidence="9" id="KW-0762">Sugar transport</keyword>
<name>A0A1H5H651_9MICO</name>
<dbReference type="GO" id="GO:0005886">
    <property type="term" value="C:plasma membrane"/>
    <property type="evidence" value="ECO:0007669"/>
    <property type="project" value="UniProtKB-SubCell"/>
</dbReference>
<evidence type="ECO:0000256" key="4">
    <source>
        <dbReference type="ARBA" id="ARBA00022692"/>
    </source>
</evidence>
<keyword evidence="10" id="KW-1185">Reference proteome</keyword>
<keyword evidence="2 7" id="KW-0813">Transport</keyword>
<keyword evidence="3" id="KW-1003">Cell membrane</keyword>
<protein>
    <submittedName>
        <fullName evidence="9">Multiple sugar transport system permease protein</fullName>
    </submittedName>
</protein>
<feature type="domain" description="ABC transmembrane type-1" evidence="8">
    <location>
        <begin position="81"/>
        <end position="294"/>
    </location>
</feature>
<dbReference type="Proteomes" id="UP000199220">
    <property type="component" value="Unassembled WGS sequence"/>
</dbReference>
<dbReference type="InterPro" id="IPR000515">
    <property type="entry name" value="MetI-like"/>
</dbReference>
<organism evidence="9 10">
    <name type="scientific">Ruania alba</name>
    <dbReference type="NCBI Taxonomy" id="648782"/>
    <lineage>
        <taxon>Bacteria</taxon>
        <taxon>Bacillati</taxon>
        <taxon>Actinomycetota</taxon>
        <taxon>Actinomycetes</taxon>
        <taxon>Micrococcales</taxon>
        <taxon>Ruaniaceae</taxon>
        <taxon>Ruania</taxon>
    </lineage>
</organism>
<dbReference type="GO" id="GO:0055085">
    <property type="term" value="P:transmembrane transport"/>
    <property type="evidence" value="ECO:0007669"/>
    <property type="project" value="InterPro"/>
</dbReference>
<feature type="transmembrane region" description="Helical" evidence="7">
    <location>
        <begin position="118"/>
        <end position="136"/>
    </location>
</feature>
<evidence type="ECO:0000313" key="9">
    <source>
        <dbReference type="EMBL" id="SEE23473.1"/>
    </source>
</evidence>
<comment type="similarity">
    <text evidence="7">Belongs to the binding-protein-dependent transport system permease family.</text>
</comment>
<dbReference type="PANTHER" id="PTHR30193">
    <property type="entry name" value="ABC TRANSPORTER PERMEASE PROTEIN"/>
    <property type="match status" value="1"/>
</dbReference>
<dbReference type="EMBL" id="FNTX01000001">
    <property type="protein sequence ID" value="SEE23473.1"/>
    <property type="molecule type" value="Genomic_DNA"/>
</dbReference>
<dbReference type="STRING" id="648782.SAMN04488554_1867"/>
<sequence length="306" mass="33602">MTQSAINMRRAAQESQDGRHSRAAYLFLIPWLAGVLTITAVPMIASLYLSFTSYRLGGSPSWVGTENYQRMFTDSTFRDAALVTAKYVFISVPVQLVFALAVAVILNKGVRALPIYRSVYYLPSLLGGSVAVAVLWRRLFANDGLIPDLASSIGIQMGSWVSDPDHALTTLMILNVWTFGSPMVIFLAGLRQIPMELLEAAAVDGASRARRFVAVTIPLLSPVIFFNLVLQLIGSFQAFTPAYIVSSGTGGPANSTLFYTLYLFQTGFQSFEMGYASALAWLLFVVIGIFTAINFVAARYWVHYEN</sequence>
<evidence type="ECO:0000256" key="1">
    <source>
        <dbReference type="ARBA" id="ARBA00004651"/>
    </source>
</evidence>
<evidence type="ECO:0000259" key="8">
    <source>
        <dbReference type="PROSITE" id="PS50928"/>
    </source>
</evidence>
<dbReference type="AlphaFoldDB" id="A0A1H5H651"/>
<feature type="transmembrane region" description="Helical" evidence="7">
    <location>
        <begin position="87"/>
        <end position="106"/>
    </location>
</feature>
<keyword evidence="5 7" id="KW-1133">Transmembrane helix</keyword>